<evidence type="ECO:0000313" key="1">
    <source>
        <dbReference type="EMBL" id="KAK3721632.1"/>
    </source>
</evidence>
<dbReference type="AlphaFoldDB" id="A0AAE0XX07"/>
<sequence>MFHLTLLKSAGMTDLARPVACACRGRAGELNLSPLDSVQLKMAVIERGTVVLVIPTSNRASAERAGCGETKPWNFPLDYGLIRSRDGKFPKIRGREWYPLSHR</sequence>
<gene>
    <name evidence="1" type="ORF">RRG08_044713</name>
</gene>
<reference evidence="1" key="1">
    <citation type="journal article" date="2023" name="G3 (Bethesda)">
        <title>A reference genome for the long-term kleptoplast-retaining sea slug Elysia crispata morphotype clarki.</title>
        <authorList>
            <person name="Eastman K.E."/>
            <person name="Pendleton A.L."/>
            <person name="Shaikh M.A."/>
            <person name="Suttiyut T."/>
            <person name="Ogas R."/>
            <person name="Tomko P."/>
            <person name="Gavelis G."/>
            <person name="Widhalm J.R."/>
            <person name="Wisecaver J.H."/>
        </authorList>
    </citation>
    <scope>NUCLEOTIDE SEQUENCE</scope>
    <source>
        <strain evidence="1">ECLA1</strain>
    </source>
</reference>
<accession>A0AAE0XX07</accession>
<name>A0AAE0XX07_9GAST</name>
<dbReference type="Proteomes" id="UP001283361">
    <property type="component" value="Unassembled WGS sequence"/>
</dbReference>
<organism evidence="1 2">
    <name type="scientific">Elysia crispata</name>
    <name type="common">lettuce slug</name>
    <dbReference type="NCBI Taxonomy" id="231223"/>
    <lineage>
        <taxon>Eukaryota</taxon>
        <taxon>Metazoa</taxon>
        <taxon>Spiralia</taxon>
        <taxon>Lophotrochozoa</taxon>
        <taxon>Mollusca</taxon>
        <taxon>Gastropoda</taxon>
        <taxon>Heterobranchia</taxon>
        <taxon>Euthyneura</taxon>
        <taxon>Panpulmonata</taxon>
        <taxon>Sacoglossa</taxon>
        <taxon>Placobranchoidea</taxon>
        <taxon>Plakobranchidae</taxon>
        <taxon>Elysia</taxon>
    </lineage>
</organism>
<keyword evidence="2" id="KW-1185">Reference proteome</keyword>
<protein>
    <submittedName>
        <fullName evidence="1">Uncharacterized protein</fullName>
    </submittedName>
</protein>
<comment type="caution">
    <text evidence="1">The sequence shown here is derived from an EMBL/GenBank/DDBJ whole genome shotgun (WGS) entry which is preliminary data.</text>
</comment>
<proteinExistence type="predicted"/>
<dbReference type="EMBL" id="JAWDGP010007392">
    <property type="protein sequence ID" value="KAK3721632.1"/>
    <property type="molecule type" value="Genomic_DNA"/>
</dbReference>
<evidence type="ECO:0000313" key="2">
    <source>
        <dbReference type="Proteomes" id="UP001283361"/>
    </source>
</evidence>